<feature type="transmembrane region" description="Helical" evidence="6">
    <location>
        <begin position="384"/>
        <end position="405"/>
    </location>
</feature>
<comment type="subcellular location">
    <subcellularLocation>
        <location evidence="1">Cell membrane</location>
        <topology evidence="1">Multi-pass membrane protein</topology>
    </subcellularLocation>
</comment>
<evidence type="ECO:0000313" key="9">
    <source>
        <dbReference type="Proteomes" id="UP000517916"/>
    </source>
</evidence>
<dbReference type="RefSeq" id="WP_182838256.1">
    <property type="nucleotide sequence ID" value="NZ_BAAABQ010000057.1"/>
</dbReference>
<dbReference type="Proteomes" id="UP000517916">
    <property type="component" value="Unassembled WGS sequence"/>
</dbReference>
<feature type="transmembrane region" description="Helical" evidence="6">
    <location>
        <begin position="261"/>
        <end position="281"/>
    </location>
</feature>
<feature type="transmembrane region" description="Helical" evidence="6">
    <location>
        <begin position="17"/>
        <end position="35"/>
    </location>
</feature>
<organism evidence="8 9">
    <name type="scientific">Kutzneria viridogrisea</name>
    <dbReference type="NCBI Taxonomy" id="47990"/>
    <lineage>
        <taxon>Bacteria</taxon>
        <taxon>Bacillati</taxon>
        <taxon>Actinomycetota</taxon>
        <taxon>Actinomycetes</taxon>
        <taxon>Pseudonocardiales</taxon>
        <taxon>Pseudonocardiaceae</taxon>
        <taxon>Kutzneria</taxon>
    </lineage>
</organism>
<evidence type="ECO:0000259" key="7">
    <source>
        <dbReference type="PROSITE" id="PS50850"/>
    </source>
</evidence>
<keyword evidence="2" id="KW-1003">Cell membrane</keyword>
<sequence>MGAPALSRPDTDHRRGMVMWVLGASVYLVAVFHRTSLSVVSGLAEQRFGIGPAELSMFTVQQLLVAAGLQLPAGLLVDRFGPRRTLTAALVLMAVGQTGFALIADFPLGLVARALLGFGDALTFVSVLRLTTSWCREKRIALLVQLTAVLGMAGNLLSTAPLHLLLADLGWTPTFLGTAALTAVLGCLIYGTVRDSPVPVPVSTQSSERLRGVVADLAAVWRVPGTRLGFWMHFTSTFSFMAFSLLWGFPFLTRGQGMSPAAASQVLALLVVANMVAGLVFGQLAASSRRTRVPVNAVTIVVVAALWAAVLWWPGPAPYPLVVALVVGLGTCGPASMLGVDVARTANPPEKAATAAATANVGGSIGALVAVGVVGVGLALLDHLAVATATAYTIAFTAQWSLFLVGGTQIVRYWRITRSARPTGRLP</sequence>
<reference evidence="8 9" key="1">
    <citation type="submission" date="2020-08" db="EMBL/GenBank/DDBJ databases">
        <title>Genomic Encyclopedia of Archaeal and Bacterial Type Strains, Phase II (KMG-II): from individual species to whole genera.</title>
        <authorList>
            <person name="Goeker M."/>
        </authorList>
    </citation>
    <scope>NUCLEOTIDE SEQUENCE [LARGE SCALE GENOMIC DNA]</scope>
    <source>
        <strain evidence="8 9">DSM 43850</strain>
    </source>
</reference>
<accession>A0ABR6BK34</accession>
<dbReference type="PANTHER" id="PTHR43124:SF3">
    <property type="entry name" value="CHLORAMPHENICOL EFFLUX PUMP RV0191"/>
    <property type="match status" value="1"/>
</dbReference>
<feature type="transmembrane region" description="Helical" evidence="6">
    <location>
        <begin position="174"/>
        <end position="193"/>
    </location>
</feature>
<dbReference type="SUPFAM" id="SSF103473">
    <property type="entry name" value="MFS general substrate transporter"/>
    <property type="match status" value="1"/>
</dbReference>
<dbReference type="Gene3D" id="1.20.1250.20">
    <property type="entry name" value="MFS general substrate transporter like domains"/>
    <property type="match status" value="2"/>
</dbReference>
<dbReference type="Pfam" id="PF07690">
    <property type="entry name" value="MFS_1"/>
    <property type="match status" value="1"/>
</dbReference>
<keyword evidence="4 6" id="KW-1133">Transmembrane helix</keyword>
<feature type="transmembrane region" description="Helical" evidence="6">
    <location>
        <begin position="352"/>
        <end position="378"/>
    </location>
</feature>
<dbReference type="EMBL" id="JACJID010000003">
    <property type="protein sequence ID" value="MBA8927252.1"/>
    <property type="molecule type" value="Genomic_DNA"/>
</dbReference>
<feature type="transmembrane region" description="Helical" evidence="6">
    <location>
        <begin position="86"/>
        <end position="104"/>
    </location>
</feature>
<dbReference type="InterPro" id="IPR050189">
    <property type="entry name" value="MFS_Efflux_Transporters"/>
</dbReference>
<gene>
    <name evidence="8" type="ORF">BC739_004458</name>
</gene>
<evidence type="ECO:0000256" key="5">
    <source>
        <dbReference type="ARBA" id="ARBA00023136"/>
    </source>
</evidence>
<evidence type="ECO:0000256" key="4">
    <source>
        <dbReference type="ARBA" id="ARBA00022989"/>
    </source>
</evidence>
<keyword evidence="9" id="KW-1185">Reference proteome</keyword>
<evidence type="ECO:0000256" key="2">
    <source>
        <dbReference type="ARBA" id="ARBA00022475"/>
    </source>
</evidence>
<feature type="transmembrane region" description="Helical" evidence="6">
    <location>
        <begin position="293"/>
        <end position="313"/>
    </location>
</feature>
<feature type="transmembrane region" description="Helical" evidence="6">
    <location>
        <begin position="110"/>
        <end position="128"/>
    </location>
</feature>
<evidence type="ECO:0000313" key="8">
    <source>
        <dbReference type="EMBL" id="MBA8927252.1"/>
    </source>
</evidence>
<keyword evidence="3 6" id="KW-0812">Transmembrane</keyword>
<feature type="transmembrane region" description="Helical" evidence="6">
    <location>
        <begin position="55"/>
        <end position="77"/>
    </location>
</feature>
<feature type="transmembrane region" description="Helical" evidence="6">
    <location>
        <begin position="319"/>
        <end position="340"/>
    </location>
</feature>
<proteinExistence type="predicted"/>
<dbReference type="PROSITE" id="PS50850">
    <property type="entry name" value="MFS"/>
    <property type="match status" value="1"/>
</dbReference>
<name>A0ABR6BK34_9PSEU</name>
<dbReference type="CDD" id="cd06174">
    <property type="entry name" value="MFS"/>
    <property type="match status" value="1"/>
</dbReference>
<feature type="transmembrane region" description="Helical" evidence="6">
    <location>
        <begin position="140"/>
        <end position="162"/>
    </location>
</feature>
<protein>
    <submittedName>
        <fullName evidence="8">MFS family arabinose efflux permease</fullName>
    </submittedName>
</protein>
<evidence type="ECO:0000256" key="6">
    <source>
        <dbReference type="SAM" id="Phobius"/>
    </source>
</evidence>
<feature type="transmembrane region" description="Helical" evidence="6">
    <location>
        <begin position="230"/>
        <end position="249"/>
    </location>
</feature>
<feature type="domain" description="Major facilitator superfamily (MFS) profile" evidence="7">
    <location>
        <begin position="19"/>
        <end position="409"/>
    </location>
</feature>
<dbReference type="InterPro" id="IPR020846">
    <property type="entry name" value="MFS_dom"/>
</dbReference>
<evidence type="ECO:0000256" key="1">
    <source>
        <dbReference type="ARBA" id="ARBA00004651"/>
    </source>
</evidence>
<dbReference type="InterPro" id="IPR036259">
    <property type="entry name" value="MFS_trans_sf"/>
</dbReference>
<keyword evidence="5 6" id="KW-0472">Membrane</keyword>
<dbReference type="PANTHER" id="PTHR43124">
    <property type="entry name" value="PURINE EFFLUX PUMP PBUE"/>
    <property type="match status" value="1"/>
</dbReference>
<comment type="caution">
    <text evidence="8">The sequence shown here is derived from an EMBL/GenBank/DDBJ whole genome shotgun (WGS) entry which is preliminary data.</text>
</comment>
<dbReference type="InterPro" id="IPR011701">
    <property type="entry name" value="MFS"/>
</dbReference>
<evidence type="ECO:0000256" key="3">
    <source>
        <dbReference type="ARBA" id="ARBA00022692"/>
    </source>
</evidence>